<dbReference type="InterPro" id="IPR003593">
    <property type="entry name" value="AAA+_ATPase"/>
</dbReference>
<evidence type="ECO:0000256" key="3">
    <source>
        <dbReference type="ARBA" id="ARBA00022448"/>
    </source>
</evidence>
<evidence type="ECO:0000256" key="6">
    <source>
        <dbReference type="ARBA" id="ARBA00022840"/>
    </source>
</evidence>
<keyword evidence="6 9" id="KW-0067">ATP-binding</keyword>
<name>A0A660HN18_ZIZJU</name>
<feature type="domain" description="ABC transporter" evidence="8">
    <location>
        <begin position="4"/>
        <end position="255"/>
    </location>
</feature>
<dbReference type="PROSITE" id="PS00211">
    <property type="entry name" value="ABC_TRANSPORTER_1"/>
    <property type="match status" value="1"/>
</dbReference>
<dbReference type="SUPFAM" id="SSF52540">
    <property type="entry name" value="P-loop containing nucleoside triphosphate hydrolases"/>
    <property type="match status" value="1"/>
</dbReference>
<sequence length="266" mass="30271">MSLLKIENLHTYFETPQGLVKAVKGISFELQKGKTLGIVGESGSGKSQTAIAILKLLNNNSKVHYKGKIFFNEEEISKYNQKKMEKIRGNEIAMIFQDAMSSLNPVFKIKDQIMEILKLHKKISVQEGEKKIFEILNKVQINDIPRVMNSYPHQLSGGMCQRIMISMALICEPKLLIADEPTTALDVIIQQEILNLINNLQKEIKTSILFITHDLGVISQMVDDVIVMYKGEIVEKGSIKEILTKPKHDYTKSLLNDFLKTKFQNY</sequence>
<evidence type="ECO:0000256" key="2">
    <source>
        <dbReference type="ARBA" id="ARBA00005417"/>
    </source>
</evidence>
<keyword evidence="7" id="KW-0472">Membrane</keyword>
<evidence type="ECO:0000259" key="8">
    <source>
        <dbReference type="PROSITE" id="PS50893"/>
    </source>
</evidence>
<dbReference type="FunFam" id="3.40.50.300:FF:000016">
    <property type="entry name" value="Oligopeptide ABC transporter ATP-binding component"/>
    <property type="match status" value="1"/>
</dbReference>
<proteinExistence type="inferred from homology"/>
<dbReference type="CDD" id="cd03257">
    <property type="entry name" value="ABC_NikE_OppD_transporters"/>
    <property type="match status" value="1"/>
</dbReference>
<organism evidence="9 10">
    <name type="scientific">Ziziphus jujuba witches'-broom phytoplasma</name>
    <dbReference type="NCBI Taxonomy" id="135727"/>
    <lineage>
        <taxon>Bacteria</taxon>
        <taxon>Bacillati</taxon>
        <taxon>Mycoplasmatota</taxon>
        <taxon>Mollicutes</taxon>
        <taxon>Acholeplasmatales</taxon>
        <taxon>Acholeplasmataceae</taxon>
        <taxon>Candidatus Phytoplasma</taxon>
        <taxon>16SrV (Elm yellows group)</taxon>
    </lineage>
</organism>
<dbReference type="SMART" id="SM00382">
    <property type="entry name" value="AAA"/>
    <property type="match status" value="1"/>
</dbReference>
<dbReference type="PANTHER" id="PTHR43297">
    <property type="entry name" value="OLIGOPEPTIDE TRANSPORT ATP-BINDING PROTEIN APPD"/>
    <property type="match status" value="1"/>
</dbReference>
<dbReference type="GO" id="GO:0005524">
    <property type="term" value="F:ATP binding"/>
    <property type="evidence" value="ECO:0007669"/>
    <property type="project" value="UniProtKB-KW"/>
</dbReference>
<keyword evidence="4" id="KW-1003">Cell membrane</keyword>
<comment type="subcellular location">
    <subcellularLocation>
        <location evidence="1">Cell membrane</location>
        <topology evidence="1">Peripheral membrane protein</topology>
    </subcellularLocation>
</comment>
<dbReference type="PANTHER" id="PTHR43297:SF2">
    <property type="entry name" value="DIPEPTIDE TRANSPORT ATP-BINDING PROTEIN DPPD"/>
    <property type="match status" value="1"/>
</dbReference>
<dbReference type="InterPro" id="IPR017871">
    <property type="entry name" value="ABC_transporter-like_CS"/>
</dbReference>
<dbReference type="PROSITE" id="PS50893">
    <property type="entry name" value="ABC_TRANSPORTER_2"/>
    <property type="match status" value="1"/>
</dbReference>
<dbReference type="GO" id="GO:0005886">
    <property type="term" value="C:plasma membrane"/>
    <property type="evidence" value="ECO:0007669"/>
    <property type="project" value="UniProtKB-SubCell"/>
</dbReference>
<evidence type="ECO:0000313" key="9">
    <source>
        <dbReference type="EMBL" id="AYJ01166.1"/>
    </source>
</evidence>
<keyword evidence="10" id="KW-1185">Reference proteome</keyword>
<evidence type="ECO:0000256" key="5">
    <source>
        <dbReference type="ARBA" id="ARBA00022741"/>
    </source>
</evidence>
<protein>
    <submittedName>
        <fullName evidence="9">ABC transporter ATP-binding protein</fullName>
    </submittedName>
</protein>
<dbReference type="Gene3D" id="3.40.50.300">
    <property type="entry name" value="P-loop containing nucleotide triphosphate hydrolases"/>
    <property type="match status" value="1"/>
</dbReference>
<evidence type="ECO:0000256" key="4">
    <source>
        <dbReference type="ARBA" id="ARBA00022475"/>
    </source>
</evidence>
<dbReference type="KEGG" id="pzi:CWO85_01290"/>
<evidence type="ECO:0000256" key="7">
    <source>
        <dbReference type="ARBA" id="ARBA00023136"/>
    </source>
</evidence>
<dbReference type="EMBL" id="CP025121">
    <property type="protein sequence ID" value="AYJ01166.1"/>
    <property type="molecule type" value="Genomic_DNA"/>
</dbReference>
<dbReference type="RefSeq" id="WP_121463897.1">
    <property type="nucleotide sequence ID" value="NZ_CP025121.1"/>
</dbReference>
<dbReference type="InterPro" id="IPR003439">
    <property type="entry name" value="ABC_transporter-like_ATP-bd"/>
</dbReference>
<gene>
    <name evidence="9" type="ORF">CWO85_01290</name>
</gene>
<reference evidence="9 10" key="1">
    <citation type="journal article" date="2018" name="BMC Genomics">
        <title>Comparative genome analysis of jujube witches'-broom Phytoplasma, an obligate pathogen that causes jujube witches'-broom disease.</title>
        <authorList>
            <person name="Wang J."/>
            <person name="Song L."/>
            <person name="Jiao Q."/>
            <person name="Yang S."/>
            <person name="Gao R."/>
            <person name="Lu X."/>
            <person name="Zhou G."/>
        </authorList>
    </citation>
    <scope>NUCLEOTIDE SEQUENCE [LARGE SCALE GENOMIC DNA]</scope>
    <source>
        <strain evidence="9">Jwb-nky</strain>
    </source>
</reference>
<keyword evidence="5" id="KW-0547">Nucleotide-binding</keyword>
<dbReference type="InterPro" id="IPR050388">
    <property type="entry name" value="ABC_Ni/Peptide_Import"/>
</dbReference>
<dbReference type="Pfam" id="PF00005">
    <property type="entry name" value="ABC_tran"/>
    <property type="match status" value="1"/>
</dbReference>
<dbReference type="InterPro" id="IPR027417">
    <property type="entry name" value="P-loop_NTPase"/>
</dbReference>
<accession>A0A660HN18</accession>
<evidence type="ECO:0000256" key="1">
    <source>
        <dbReference type="ARBA" id="ARBA00004202"/>
    </source>
</evidence>
<comment type="similarity">
    <text evidence="2">Belongs to the ABC transporter superfamily.</text>
</comment>
<evidence type="ECO:0000313" key="10">
    <source>
        <dbReference type="Proteomes" id="UP000272462"/>
    </source>
</evidence>
<dbReference type="OrthoDB" id="9779287at2"/>
<dbReference type="AlphaFoldDB" id="A0A660HN18"/>
<keyword evidence="3" id="KW-0813">Transport</keyword>
<dbReference type="GO" id="GO:0016887">
    <property type="term" value="F:ATP hydrolysis activity"/>
    <property type="evidence" value="ECO:0007669"/>
    <property type="project" value="InterPro"/>
</dbReference>
<dbReference type="Proteomes" id="UP000272462">
    <property type="component" value="Chromosome"/>
</dbReference>